<dbReference type="OrthoDB" id="271386at2759"/>
<dbReference type="InterPro" id="IPR020892">
    <property type="entry name" value="Cyclophilin-type_PPIase_CS"/>
</dbReference>
<comment type="function">
    <text evidence="2 7">PPIases accelerate the folding of proteins. It catalyzes the cis-trans isomerization of proline imidic peptide bonds in oligopeptides.</text>
</comment>
<dbReference type="EC" id="5.2.1.8" evidence="7"/>
<feature type="binding site" evidence="6">
    <location>
        <begin position="61"/>
        <end position="62"/>
    </location>
    <ligand>
        <name>cyclosporin A</name>
        <dbReference type="ChEBI" id="CHEBI:4031"/>
    </ligand>
</feature>
<dbReference type="Pfam" id="PF00160">
    <property type="entry name" value="Pro_isomerase"/>
    <property type="match status" value="1"/>
</dbReference>
<dbReference type="GO" id="GO:0071013">
    <property type="term" value="C:catalytic step 2 spliceosome"/>
    <property type="evidence" value="ECO:0007669"/>
    <property type="project" value="TreeGrafter"/>
</dbReference>
<keyword evidence="4 7" id="KW-0413">Isomerase</keyword>
<evidence type="ECO:0000256" key="2">
    <source>
        <dbReference type="ARBA" id="ARBA00002388"/>
    </source>
</evidence>
<organism evidence="9 10">
    <name type="scientific">Exidia glandulosa HHB12029</name>
    <dbReference type="NCBI Taxonomy" id="1314781"/>
    <lineage>
        <taxon>Eukaryota</taxon>
        <taxon>Fungi</taxon>
        <taxon>Dikarya</taxon>
        <taxon>Basidiomycota</taxon>
        <taxon>Agaricomycotina</taxon>
        <taxon>Agaricomycetes</taxon>
        <taxon>Auriculariales</taxon>
        <taxon>Exidiaceae</taxon>
        <taxon>Exidia</taxon>
    </lineage>
</organism>
<dbReference type="STRING" id="1314781.A0A165F3A0"/>
<dbReference type="EMBL" id="KV426103">
    <property type="protein sequence ID" value="KZV88290.1"/>
    <property type="molecule type" value="Genomic_DNA"/>
</dbReference>
<dbReference type="InterPro" id="IPR044666">
    <property type="entry name" value="Cyclophilin_A-like"/>
</dbReference>
<dbReference type="PROSITE" id="PS50072">
    <property type="entry name" value="CSA_PPIASE_2"/>
    <property type="match status" value="1"/>
</dbReference>
<evidence type="ECO:0000256" key="3">
    <source>
        <dbReference type="ARBA" id="ARBA00023110"/>
    </source>
</evidence>
<dbReference type="PANTHER" id="PTHR45625">
    <property type="entry name" value="PEPTIDYL-PROLYL CIS-TRANS ISOMERASE-RELATED"/>
    <property type="match status" value="1"/>
</dbReference>
<dbReference type="PRINTS" id="PR00153">
    <property type="entry name" value="CSAPPISMRASE"/>
</dbReference>
<dbReference type="AlphaFoldDB" id="A0A165F3A0"/>
<proteinExistence type="inferred from homology"/>
<evidence type="ECO:0000259" key="8">
    <source>
        <dbReference type="PROSITE" id="PS50072"/>
    </source>
</evidence>
<keyword evidence="10" id="KW-1185">Reference proteome</keyword>
<comment type="similarity">
    <text evidence="5">Belongs to the cyclophilin-type PPIase family. PPIL1 subfamily.</text>
</comment>
<feature type="binding site" evidence="6">
    <location>
        <position position="110"/>
    </location>
    <ligand>
        <name>cyclosporin A</name>
        <dbReference type="ChEBI" id="CHEBI:4031"/>
    </ligand>
</feature>
<evidence type="ECO:0000256" key="7">
    <source>
        <dbReference type="RuleBase" id="RU363019"/>
    </source>
</evidence>
<feature type="binding site" evidence="6">
    <location>
        <begin position="45"/>
        <end position="56"/>
    </location>
    <ligand>
        <name>cyclosporin A</name>
        <dbReference type="ChEBI" id="CHEBI:4031"/>
    </ligand>
</feature>
<dbReference type="PROSITE" id="PS00170">
    <property type="entry name" value="CSA_PPIASE_1"/>
    <property type="match status" value="1"/>
</dbReference>
<dbReference type="FunCoup" id="A0A165F3A0">
    <property type="interactions" value="665"/>
</dbReference>
<gene>
    <name evidence="9" type="ORF">EXIGLDRAFT_772832</name>
</gene>
<dbReference type="PANTHER" id="PTHR45625:SF4">
    <property type="entry name" value="PEPTIDYLPROLYL ISOMERASE DOMAIN AND WD REPEAT-CONTAINING PROTEIN 1"/>
    <property type="match status" value="1"/>
</dbReference>
<feature type="binding site" evidence="6">
    <location>
        <begin position="100"/>
        <end position="104"/>
    </location>
    <ligand>
        <name>cyclosporin A</name>
        <dbReference type="ChEBI" id="CHEBI:4031"/>
    </ligand>
</feature>
<evidence type="ECO:0000313" key="9">
    <source>
        <dbReference type="EMBL" id="KZV88290.1"/>
    </source>
</evidence>
<dbReference type="GO" id="GO:0003755">
    <property type="term" value="F:peptidyl-prolyl cis-trans isomerase activity"/>
    <property type="evidence" value="ECO:0007669"/>
    <property type="project" value="UniProtKB-UniRule"/>
</dbReference>
<protein>
    <recommendedName>
        <fullName evidence="7">Peptidyl-prolyl cis-trans isomerase</fullName>
        <shortName evidence="7">PPIase</shortName>
        <ecNumber evidence="7">5.2.1.8</ecNumber>
    </recommendedName>
</protein>
<dbReference type="Proteomes" id="UP000077266">
    <property type="component" value="Unassembled WGS sequence"/>
</dbReference>
<name>A0A165F3A0_EXIGL</name>
<dbReference type="FunFam" id="2.40.100.10:FF:000008">
    <property type="entry name" value="Peptidyl-prolyl cis-trans isomerase"/>
    <property type="match status" value="1"/>
</dbReference>
<evidence type="ECO:0000256" key="4">
    <source>
        <dbReference type="ARBA" id="ARBA00023235"/>
    </source>
</evidence>
<keyword evidence="3 7" id="KW-0697">Rotamase</keyword>
<sequence>MSGNVTLETSMGEITLELYWDHAPRTCQNFFELARRGYYNGVVFHRVIADFMVQGGDPTGTGRGGASIYGRKFEDEINPELRFVGAGILAMANSGPNSNGSQFFMTLAPTPFLDNKHTIFGRVCNGIRVLQRLGAVATDAQDRPKEDVKIHKARAVSTITAS</sequence>
<dbReference type="Gene3D" id="2.40.100.10">
    <property type="entry name" value="Cyclophilin-like"/>
    <property type="match status" value="1"/>
</dbReference>
<evidence type="ECO:0000256" key="5">
    <source>
        <dbReference type="ARBA" id="ARBA00038147"/>
    </source>
</evidence>
<dbReference type="SUPFAM" id="SSF50891">
    <property type="entry name" value="Cyclophilin-like"/>
    <property type="match status" value="1"/>
</dbReference>
<dbReference type="GO" id="GO:0006457">
    <property type="term" value="P:protein folding"/>
    <property type="evidence" value="ECO:0007669"/>
    <property type="project" value="InterPro"/>
</dbReference>
<feature type="binding site" evidence="6">
    <location>
        <position position="116"/>
    </location>
    <ligand>
        <name>cyclosporin A</name>
        <dbReference type="ChEBI" id="CHEBI:4031"/>
    </ligand>
</feature>
<dbReference type="InterPro" id="IPR029000">
    <property type="entry name" value="Cyclophilin-like_dom_sf"/>
</dbReference>
<comment type="catalytic activity">
    <reaction evidence="1 7">
        <text>[protein]-peptidylproline (omega=180) = [protein]-peptidylproline (omega=0)</text>
        <dbReference type="Rhea" id="RHEA:16237"/>
        <dbReference type="Rhea" id="RHEA-COMP:10747"/>
        <dbReference type="Rhea" id="RHEA-COMP:10748"/>
        <dbReference type="ChEBI" id="CHEBI:83833"/>
        <dbReference type="ChEBI" id="CHEBI:83834"/>
        <dbReference type="EC" id="5.2.1.8"/>
    </reaction>
</comment>
<reference evidence="9 10" key="1">
    <citation type="journal article" date="2016" name="Mol. Biol. Evol.">
        <title>Comparative Genomics of Early-Diverging Mushroom-Forming Fungi Provides Insights into the Origins of Lignocellulose Decay Capabilities.</title>
        <authorList>
            <person name="Nagy L.G."/>
            <person name="Riley R."/>
            <person name="Tritt A."/>
            <person name="Adam C."/>
            <person name="Daum C."/>
            <person name="Floudas D."/>
            <person name="Sun H."/>
            <person name="Yadav J.S."/>
            <person name="Pangilinan J."/>
            <person name="Larsson K.H."/>
            <person name="Matsuura K."/>
            <person name="Barry K."/>
            <person name="Labutti K."/>
            <person name="Kuo R."/>
            <person name="Ohm R.A."/>
            <person name="Bhattacharya S.S."/>
            <person name="Shirouzu T."/>
            <person name="Yoshinaga Y."/>
            <person name="Martin F.M."/>
            <person name="Grigoriev I.V."/>
            <person name="Hibbett D.S."/>
        </authorList>
    </citation>
    <scope>NUCLEOTIDE SEQUENCE [LARGE SCALE GENOMIC DNA]</scope>
    <source>
        <strain evidence="9 10">HHB12029</strain>
    </source>
</reference>
<evidence type="ECO:0000256" key="6">
    <source>
        <dbReference type="PIRSR" id="PIRSR001467-1"/>
    </source>
</evidence>
<feature type="domain" description="PPIase cyclophilin-type" evidence="8">
    <location>
        <begin position="8"/>
        <end position="155"/>
    </location>
</feature>
<evidence type="ECO:0000256" key="1">
    <source>
        <dbReference type="ARBA" id="ARBA00000971"/>
    </source>
</evidence>
<accession>A0A165F3A0</accession>
<feature type="binding site" evidence="6">
    <location>
        <begin position="90"/>
        <end position="95"/>
    </location>
    <ligand>
        <name>cyclosporin A</name>
        <dbReference type="ChEBI" id="CHEBI:4031"/>
    </ligand>
</feature>
<dbReference type="InterPro" id="IPR024936">
    <property type="entry name" value="Cyclophilin-type_PPIase"/>
</dbReference>
<dbReference type="InParanoid" id="A0A165F3A0"/>
<dbReference type="PIRSF" id="PIRSF001467">
    <property type="entry name" value="Peptidylpro_ismrse"/>
    <property type="match status" value="1"/>
</dbReference>
<evidence type="ECO:0000313" key="10">
    <source>
        <dbReference type="Proteomes" id="UP000077266"/>
    </source>
</evidence>
<dbReference type="InterPro" id="IPR002130">
    <property type="entry name" value="Cyclophilin-type_PPIase_dom"/>
</dbReference>